<dbReference type="InterPro" id="IPR044736">
    <property type="entry name" value="Gid1/RanBPM/SPLA_SPRY"/>
</dbReference>
<dbReference type="SMART" id="SM00449">
    <property type="entry name" value="SPRY"/>
    <property type="match status" value="1"/>
</dbReference>
<dbReference type="WBParaSite" id="Gr19_v10_g14384.t1">
    <property type="protein sequence ID" value="Gr19_v10_g14384.t1"/>
    <property type="gene ID" value="Gr19_v10_g14384"/>
</dbReference>
<dbReference type="PROSITE" id="PS50188">
    <property type="entry name" value="B302_SPRY"/>
    <property type="match status" value="1"/>
</dbReference>
<dbReference type="InterPro" id="IPR001870">
    <property type="entry name" value="B30.2/SPRY"/>
</dbReference>
<evidence type="ECO:0000313" key="3">
    <source>
        <dbReference type="Proteomes" id="UP000887572"/>
    </source>
</evidence>
<organism evidence="3 4">
    <name type="scientific">Globodera rostochiensis</name>
    <name type="common">Golden nematode worm</name>
    <name type="synonym">Heterodera rostochiensis</name>
    <dbReference type="NCBI Taxonomy" id="31243"/>
    <lineage>
        <taxon>Eukaryota</taxon>
        <taxon>Metazoa</taxon>
        <taxon>Ecdysozoa</taxon>
        <taxon>Nematoda</taxon>
        <taxon>Chromadorea</taxon>
        <taxon>Rhabditida</taxon>
        <taxon>Tylenchina</taxon>
        <taxon>Tylenchomorpha</taxon>
        <taxon>Tylenchoidea</taxon>
        <taxon>Heteroderidae</taxon>
        <taxon>Heteroderinae</taxon>
        <taxon>Globodera</taxon>
    </lineage>
</organism>
<dbReference type="InterPro" id="IPR050618">
    <property type="entry name" value="Ubq-SigPath_Reg"/>
</dbReference>
<dbReference type="InterPro" id="IPR003877">
    <property type="entry name" value="SPRY_dom"/>
</dbReference>
<dbReference type="Pfam" id="PF00622">
    <property type="entry name" value="SPRY"/>
    <property type="match status" value="1"/>
</dbReference>
<dbReference type="InterPro" id="IPR043136">
    <property type="entry name" value="B30.2/SPRY_sf"/>
</dbReference>
<sequence>MSAIEHFSLLRAKIDELERNQKADQKEHRGKIDEAIEAKAAVELEHQKLVNALHTKMEEYQNKQRQTIDALTEKLKRNRWDSAACHAELVLIGSERLIVQHLGEKGAWISVFAEVPIPKKDSGIFYYEVKVLGKGAVVIGLAPKQMPLNKTVGDFEGSYAYSGSYGNFFGHAIEGCFLSYFGRPYIKGKPSFGRDGDVIGCGVNLATRQIIYTKNGELLDTAGLFVDFATELFPCVTLYYAGTKIEAKFGLI</sequence>
<evidence type="ECO:0000259" key="2">
    <source>
        <dbReference type="PROSITE" id="PS50188"/>
    </source>
</evidence>
<dbReference type="Gene3D" id="2.60.120.920">
    <property type="match status" value="1"/>
</dbReference>
<dbReference type="Proteomes" id="UP000887572">
    <property type="component" value="Unplaced"/>
</dbReference>
<reference evidence="4" key="1">
    <citation type="submission" date="2022-11" db="UniProtKB">
        <authorList>
            <consortium name="WormBaseParasite"/>
        </authorList>
    </citation>
    <scope>IDENTIFICATION</scope>
</reference>
<feature type="coiled-coil region" evidence="1">
    <location>
        <begin position="7"/>
        <end position="52"/>
    </location>
</feature>
<feature type="domain" description="B30.2/SPRY" evidence="2">
    <location>
        <begin position="58"/>
        <end position="252"/>
    </location>
</feature>
<dbReference type="InterPro" id="IPR013320">
    <property type="entry name" value="ConA-like_dom_sf"/>
</dbReference>
<evidence type="ECO:0000256" key="1">
    <source>
        <dbReference type="SAM" id="Coils"/>
    </source>
</evidence>
<proteinExistence type="predicted"/>
<evidence type="ECO:0000313" key="4">
    <source>
        <dbReference type="WBParaSite" id="Gr19_v10_g14384.t1"/>
    </source>
</evidence>
<dbReference type="SUPFAM" id="SSF49899">
    <property type="entry name" value="Concanavalin A-like lectins/glucanases"/>
    <property type="match status" value="1"/>
</dbReference>
<accession>A0A914H7C5</accession>
<keyword evidence="3" id="KW-1185">Reference proteome</keyword>
<name>A0A914H7C5_GLORO</name>
<dbReference type="AlphaFoldDB" id="A0A914H7C5"/>
<dbReference type="CDD" id="cd12885">
    <property type="entry name" value="SPRY_RanBP_like"/>
    <property type="match status" value="1"/>
</dbReference>
<dbReference type="PANTHER" id="PTHR12864">
    <property type="entry name" value="RAN BINDING PROTEIN 9-RELATED"/>
    <property type="match status" value="1"/>
</dbReference>
<protein>
    <submittedName>
        <fullName evidence="4">B30.2/SPRY domain-containing protein</fullName>
    </submittedName>
</protein>
<keyword evidence="1" id="KW-0175">Coiled coil</keyword>